<dbReference type="Pfam" id="PF00528">
    <property type="entry name" value="BPD_transp_1"/>
    <property type="match status" value="1"/>
</dbReference>
<accession>A0AAP5M5M0</accession>
<comment type="similarity">
    <text evidence="7">Belongs to the binding-protein-dependent transport system permease family.</text>
</comment>
<reference evidence="10" key="1">
    <citation type="journal article" date="2021" name="Science">
        <title>Hunting the eagle killer: A cyanobacterial neurotoxin causes vacuolar myelinopathy.</title>
        <authorList>
            <person name="Breinlinger S."/>
            <person name="Phillips T.J."/>
            <person name="Haram B.N."/>
            <person name="Mares J."/>
            <person name="Martinez Yerena J.A."/>
            <person name="Hrouzek P."/>
            <person name="Sobotka R."/>
            <person name="Henderson W.M."/>
            <person name="Schmieder P."/>
            <person name="Williams S.M."/>
            <person name="Lauderdale J.D."/>
            <person name="Wilde H.D."/>
            <person name="Gerrin W."/>
            <person name="Kust A."/>
            <person name="Washington J.W."/>
            <person name="Wagner C."/>
            <person name="Geier B."/>
            <person name="Liebeke M."/>
            <person name="Enke H."/>
            <person name="Niedermeyer T.H.J."/>
            <person name="Wilde S.B."/>
        </authorList>
    </citation>
    <scope>NUCLEOTIDE SEQUENCE [LARGE SCALE GENOMIC DNA]</scope>
    <source>
        <strain evidence="10">Thurmond2011</strain>
    </source>
</reference>
<evidence type="ECO:0000256" key="6">
    <source>
        <dbReference type="ARBA" id="ARBA00023136"/>
    </source>
</evidence>
<gene>
    <name evidence="9" type="ORF">G7B40_016030</name>
</gene>
<dbReference type="AlphaFoldDB" id="A0AAP5M5M0"/>
<feature type="transmembrane region" description="Helical" evidence="7">
    <location>
        <begin position="208"/>
        <end position="233"/>
    </location>
</feature>
<evidence type="ECO:0000259" key="8">
    <source>
        <dbReference type="PROSITE" id="PS50928"/>
    </source>
</evidence>
<evidence type="ECO:0000313" key="9">
    <source>
        <dbReference type="EMBL" id="MDR9896061.1"/>
    </source>
</evidence>
<feature type="transmembrane region" description="Helical" evidence="7">
    <location>
        <begin position="35"/>
        <end position="54"/>
    </location>
</feature>
<proteinExistence type="inferred from homology"/>
<dbReference type="InterPro" id="IPR050901">
    <property type="entry name" value="BP-dep_ABC_trans_perm"/>
</dbReference>
<keyword evidence="6 7" id="KW-0472">Membrane</keyword>
<dbReference type="InterPro" id="IPR035906">
    <property type="entry name" value="MetI-like_sf"/>
</dbReference>
<dbReference type="CDD" id="cd06261">
    <property type="entry name" value="TM_PBP2"/>
    <property type="match status" value="1"/>
</dbReference>
<feature type="domain" description="ABC transmembrane type-1" evidence="8">
    <location>
        <begin position="96"/>
        <end position="289"/>
    </location>
</feature>
<organism evidence="9 10">
    <name type="scientific">Aetokthonos hydrillicola Thurmond2011</name>
    <dbReference type="NCBI Taxonomy" id="2712845"/>
    <lineage>
        <taxon>Bacteria</taxon>
        <taxon>Bacillati</taxon>
        <taxon>Cyanobacteriota</taxon>
        <taxon>Cyanophyceae</taxon>
        <taxon>Nostocales</taxon>
        <taxon>Hapalosiphonaceae</taxon>
        <taxon>Aetokthonos</taxon>
    </lineage>
</organism>
<evidence type="ECO:0000313" key="10">
    <source>
        <dbReference type="Proteomes" id="UP000667802"/>
    </source>
</evidence>
<dbReference type="SUPFAM" id="SSF161098">
    <property type="entry name" value="MetI-like"/>
    <property type="match status" value="1"/>
</dbReference>
<feature type="transmembrane region" description="Helical" evidence="7">
    <location>
        <begin position="95"/>
        <end position="119"/>
    </location>
</feature>
<evidence type="ECO:0000256" key="2">
    <source>
        <dbReference type="ARBA" id="ARBA00022448"/>
    </source>
</evidence>
<dbReference type="Proteomes" id="UP000667802">
    <property type="component" value="Unassembled WGS sequence"/>
</dbReference>
<keyword evidence="4 7" id="KW-0812">Transmembrane</keyword>
<dbReference type="PANTHER" id="PTHR32243">
    <property type="entry name" value="MALTOSE TRANSPORT SYSTEM PERMEASE-RELATED"/>
    <property type="match status" value="1"/>
</dbReference>
<dbReference type="Gene3D" id="1.10.3720.10">
    <property type="entry name" value="MetI-like"/>
    <property type="match status" value="1"/>
</dbReference>
<sequence length="304" mass="33593">MNTKIYNNISGTILTVVSPNNPQTTANVKNPWNKILLWGAIAFVVIFCLAPVMWQVLTSFKFNQDISAVPTVYFPTRITLNHYIELFNRRPFWNYILNSAFVSIVSTALSLALGAPAAYALARLRPWGSRVILAGILIVTLFPGVLLFLGLLEIIQRLHLGNNYLALIIPYTAINLPLTILVLRSFFEQLPKDLEDAARVDGYNTLQMLLQILLPMTIPALVTTGILTFIFAWNEFIFALTFMTREDLKTIPVAAAQLGGASVFEIPYGPIAAATIVGTLPLVLLVLFFQRKIIQGLTSGAVKG</sequence>
<dbReference type="PANTHER" id="PTHR32243:SF18">
    <property type="entry name" value="INNER MEMBRANE ABC TRANSPORTER PERMEASE PROTEIN YCJP"/>
    <property type="match status" value="1"/>
</dbReference>
<dbReference type="EMBL" id="JAALHA020000007">
    <property type="protein sequence ID" value="MDR9896061.1"/>
    <property type="molecule type" value="Genomic_DNA"/>
</dbReference>
<comment type="caution">
    <text evidence="9">The sequence shown here is derived from an EMBL/GenBank/DDBJ whole genome shotgun (WGS) entry which is preliminary data.</text>
</comment>
<dbReference type="RefSeq" id="WP_243902223.1">
    <property type="nucleotide sequence ID" value="NZ_CAWQFN010000602.1"/>
</dbReference>
<dbReference type="GO" id="GO:0055085">
    <property type="term" value="P:transmembrane transport"/>
    <property type="evidence" value="ECO:0007669"/>
    <property type="project" value="InterPro"/>
</dbReference>
<keyword evidence="2 7" id="KW-0813">Transport</keyword>
<dbReference type="PROSITE" id="PS50928">
    <property type="entry name" value="ABC_TM1"/>
    <property type="match status" value="1"/>
</dbReference>
<evidence type="ECO:0000256" key="3">
    <source>
        <dbReference type="ARBA" id="ARBA00022475"/>
    </source>
</evidence>
<feature type="transmembrane region" description="Helical" evidence="7">
    <location>
        <begin position="131"/>
        <end position="152"/>
    </location>
</feature>
<evidence type="ECO:0000256" key="5">
    <source>
        <dbReference type="ARBA" id="ARBA00022989"/>
    </source>
</evidence>
<keyword evidence="10" id="KW-1185">Reference proteome</keyword>
<comment type="subcellular location">
    <subcellularLocation>
        <location evidence="1 7">Cell membrane</location>
        <topology evidence="1 7">Multi-pass membrane protein</topology>
    </subcellularLocation>
</comment>
<evidence type="ECO:0000256" key="1">
    <source>
        <dbReference type="ARBA" id="ARBA00004651"/>
    </source>
</evidence>
<evidence type="ECO:0000256" key="7">
    <source>
        <dbReference type="RuleBase" id="RU363032"/>
    </source>
</evidence>
<protein>
    <submittedName>
        <fullName evidence="9">Carbohydrate ABC transporter permease</fullName>
    </submittedName>
</protein>
<dbReference type="GO" id="GO:0005886">
    <property type="term" value="C:plasma membrane"/>
    <property type="evidence" value="ECO:0007669"/>
    <property type="project" value="UniProtKB-SubCell"/>
</dbReference>
<feature type="transmembrane region" description="Helical" evidence="7">
    <location>
        <begin position="268"/>
        <end position="289"/>
    </location>
</feature>
<keyword evidence="5 7" id="KW-1133">Transmembrane helix</keyword>
<evidence type="ECO:0000256" key="4">
    <source>
        <dbReference type="ARBA" id="ARBA00022692"/>
    </source>
</evidence>
<dbReference type="InterPro" id="IPR000515">
    <property type="entry name" value="MetI-like"/>
</dbReference>
<name>A0AAP5M5M0_9CYAN</name>
<feature type="transmembrane region" description="Helical" evidence="7">
    <location>
        <begin position="164"/>
        <end position="187"/>
    </location>
</feature>
<keyword evidence="3" id="KW-1003">Cell membrane</keyword>